<accession>A0ABM7LI59</accession>
<feature type="compositionally biased region" description="Basic and acidic residues" evidence="1">
    <location>
        <begin position="1"/>
        <end position="11"/>
    </location>
</feature>
<sequence length="56" mass="6067">MPHDEDHAMQDDKDDTINDPGNEDPGSAVERLPEDDAEVHPDDPDIQGDDGSGDPQ</sequence>
<evidence type="ECO:0008006" key="4">
    <source>
        <dbReference type="Google" id="ProtNLM"/>
    </source>
</evidence>
<protein>
    <recommendedName>
        <fullName evidence="4">Serine kinase/phosphatase</fullName>
    </recommendedName>
</protein>
<gene>
    <name evidence="2" type="ORF">PSm6_56900</name>
</gene>
<dbReference type="EMBL" id="AP023081">
    <property type="protein sequence ID" value="BCD89283.1"/>
    <property type="molecule type" value="Genomic_DNA"/>
</dbReference>
<evidence type="ECO:0000313" key="3">
    <source>
        <dbReference type="Proteomes" id="UP001064896"/>
    </source>
</evidence>
<feature type="compositionally biased region" description="Basic and acidic residues" evidence="1">
    <location>
        <begin position="31"/>
        <end position="43"/>
    </location>
</feature>
<evidence type="ECO:0000313" key="2">
    <source>
        <dbReference type="EMBL" id="BCD89283.1"/>
    </source>
</evidence>
<keyword evidence="3" id="KW-1185">Reference proteome</keyword>
<feature type="region of interest" description="Disordered" evidence="1">
    <location>
        <begin position="1"/>
        <end position="56"/>
    </location>
</feature>
<proteinExistence type="predicted"/>
<evidence type="ECO:0000256" key="1">
    <source>
        <dbReference type="SAM" id="MobiDB-lite"/>
    </source>
</evidence>
<feature type="compositionally biased region" description="Acidic residues" evidence="1">
    <location>
        <begin position="44"/>
        <end position="56"/>
    </location>
</feature>
<name>A0ABM7LI59_9PSED</name>
<reference evidence="2" key="1">
    <citation type="submission" date="2020-05" db="EMBL/GenBank/DDBJ databases">
        <title>Complete genome sequence of Pseudomonas sp. Sm006.</title>
        <authorList>
            <person name="Takeuchi K."/>
            <person name="Someya N."/>
        </authorList>
    </citation>
    <scope>NUCLEOTIDE SEQUENCE</scope>
    <source>
        <strain evidence="2">Sm006</strain>
    </source>
</reference>
<organism evidence="2 3">
    <name type="scientific">Pseudomonas solani</name>
    <dbReference type="NCBI Taxonomy" id="2731552"/>
    <lineage>
        <taxon>Bacteria</taxon>
        <taxon>Pseudomonadati</taxon>
        <taxon>Pseudomonadota</taxon>
        <taxon>Gammaproteobacteria</taxon>
        <taxon>Pseudomonadales</taxon>
        <taxon>Pseudomonadaceae</taxon>
        <taxon>Pseudomonas</taxon>
    </lineage>
</organism>
<dbReference type="Proteomes" id="UP001064896">
    <property type="component" value="Chromosome"/>
</dbReference>